<dbReference type="InterPro" id="IPR007235">
    <property type="entry name" value="Glyco_trans_28_C"/>
</dbReference>
<dbReference type="EC" id="2.4.1.141" evidence="4 12"/>
<keyword evidence="6 12" id="KW-0328">Glycosyltransferase</keyword>
<evidence type="ECO:0000256" key="5">
    <source>
        <dbReference type="ARBA" id="ARBA00017468"/>
    </source>
</evidence>
<feature type="domain" description="Glycosyl transferase family 28 C-terminal" evidence="13">
    <location>
        <begin position="34"/>
        <end position="178"/>
    </location>
</feature>
<organism evidence="14 15">
    <name type="scientific">Piloderma croceum (strain F 1598)</name>
    <dbReference type="NCBI Taxonomy" id="765440"/>
    <lineage>
        <taxon>Eukaryota</taxon>
        <taxon>Fungi</taxon>
        <taxon>Dikarya</taxon>
        <taxon>Basidiomycota</taxon>
        <taxon>Agaricomycotina</taxon>
        <taxon>Agaricomycetes</taxon>
        <taxon>Agaricomycetidae</taxon>
        <taxon>Atheliales</taxon>
        <taxon>Atheliaceae</taxon>
        <taxon>Piloderma</taxon>
    </lineage>
</organism>
<comment type="subcellular location">
    <subcellularLocation>
        <location evidence="1 12">Endoplasmic reticulum</location>
    </subcellularLocation>
</comment>
<accession>A0A0C3CBE8</accession>
<evidence type="ECO:0000256" key="12">
    <source>
        <dbReference type="RuleBase" id="RU362128"/>
    </source>
</evidence>
<evidence type="ECO:0000256" key="11">
    <source>
        <dbReference type="ARBA" id="ARBA00048184"/>
    </source>
</evidence>
<dbReference type="HOGENOM" id="CLU_085408_2_2_1"/>
<dbReference type="Pfam" id="PF04101">
    <property type="entry name" value="Glyco_tran_28_C"/>
    <property type="match status" value="1"/>
</dbReference>
<comment type="similarity">
    <text evidence="2 12">Belongs to the glycosyltransferase 28 family.</text>
</comment>
<evidence type="ECO:0000256" key="10">
    <source>
        <dbReference type="ARBA" id="ARBA00032061"/>
    </source>
</evidence>
<protein>
    <recommendedName>
        <fullName evidence="5 12">UDP-N-acetylglucosamine transferase subunit ALG13</fullName>
        <ecNumber evidence="4 12">2.4.1.141</ecNumber>
    </recommendedName>
    <alternativeName>
        <fullName evidence="10 12">Asparagine-linked glycosylation protein 13</fullName>
    </alternativeName>
</protein>
<dbReference type="FunCoup" id="A0A0C3CBE8">
    <property type="interactions" value="120"/>
</dbReference>
<dbReference type="InterPro" id="IPR039042">
    <property type="entry name" value="Alg13-like"/>
</dbReference>
<comment type="subunit">
    <text evidence="3 12">Heterodimer with ALG14 to form a functional enzyme.</text>
</comment>
<evidence type="ECO:0000256" key="1">
    <source>
        <dbReference type="ARBA" id="ARBA00004240"/>
    </source>
</evidence>
<evidence type="ECO:0000256" key="7">
    <source>
        <dbReference type="ARBA" id="ARBA00022679"/>
    </source>
</evidence>
<dbReference type="STRING" id="765440.A0A0C3CBE8"/>
<evidence type="ECO:0000256" key="2">
    <source>
        <dbReference type="ARBA" id="ARBA00006962"/>
    </source>
</evidence>
<dbReference type="PANTHER" id="PTHR12867:SF6">
    <property type="entry name" value="N-ACETYLGLUCOSAMINYLDIPHOSPHODOLICHOL N-ACETYLGLUCOSAMINYLTRANSFERASE"/>
    <property type="match status" value="1"/>
</dbReference>
<dbReference type="Gene3D" id="3.40.50.2000">
    <property type="entry name" value="Glycogen Phosphorylase B"/>
    <property type="match status" value="1"/>
</dbReference>
<dbReference type="AlphaFoldDB" id="A0A0C3CBE8"/>
<evidence type="ECO:0000313" key="15">
    <source>
        <dbReference type="Proteomes" id="UP000054166"/>
    </source>
</evidence>
<evidence type="ECO:0000256" key="3">
    <source>
        <dbReference type="ARBA" id="ARBA00011198"/>
    </source>
</evidence>
<name>A0A0C3CBE8_PILCF</name>
<comment type="function">
    <text evidence="9 12">Involved in protein N-glycosylation. Essential for the second step of the dolichol-linked oligosaccharide pathway.</text>
</comment>
<dbReference type="EMBL" id="KN832980">
    <property type="protein sequence ID" value="KIM87027.1"/>
    <property type="molecule type" value="Genomic_DNA"/>
</dbReference>
<evidence type="ECO:0000256" key="8">
    <source>
        <dbReference type="ARBA" id="ARBA00022824"/>
    </source>
</evidence>
<dbReference type="InParanoid" id="A0A0C3CBE8"/>
<dbReference type="GO" id="GO:0004577">
    <property type="term" value="F:N-acetylglucosaminyldiphosphodolichol N-acetylglucosaminyltransferase activity"/>
    <property type="evidence" value="ECO:0007669"/>
    <property type="project" value="UniProtKB-EC"/>
</dbReference>
<sequence length="204" mass="22027">MHILTGQHLGTRPPKVAGITALGKADHSLCMLAFTTVGSTKFDALVQAVLSKPVLTALRLQGYTTLVVQSGNSVVDAGASTTTNAEDMTKVQKDGVEIEIWKFKPSLETEYDRADLVISHAGSGTILEVLRLGKWLIVVPNPTLLDNHQEDLASSLNTLGHLKACTVDDLPQTIEDFDPSAIEPFPPFDGGKFSRLLEEEMGFL</sequence>
<dbReference type="Proteomes" id="UP000054166">
    <property type="component" value="Unassembled WGS sequence"/>
</dbReference>
<dbReference type="GO" id="GO:0005783">
    <property type="term" value="C:endoplasmic reticulum"/>
    <property type="evidence" value="ECO:0007669"/>
    <property type="project" value="UniProtKB-SubCell"/>
</dbReference>
<evidence type="ECO:0000256" key="6">
    <source>
        <dbReference type="ARBA" id="ARBA00022676"/>
    </source>
</evidence>
<evidence type="ECO:0000256" key="4">
    <source>
        <dbReference type="ARBA" id="ARBA00012614"/>
    </source>
</evidence>
<dbReference type="SUPFAM" id="SSF53756">
    <property type="entry name" value="UDP-Glycosyltransferase/glycogen phosphorylase"/>
    <property type="match status" value="1"/>
</dbReference>
<evidence type="ECO:0000256" key="9">
    <source>
        <dbReference type="ARBA" id="ARBA00024804"/>
    </source>
</evidence>
<comment type="catalytic activity">
    <reaction evidence="11">
        <text>an N-acetyl-alpha-D-glucosaminyl-diphospho-di-trans,poly-cis-dolichol + UDP-N-acetyl-alpha-D-glucosamine = an N,N'-diacetylchitobiosyl-diphospho-di-trans,poly-cis-dolichol + UDP + H(+)</text>
        <dbReference type="Rhea" id="RHEA:23380"/>
        <dbReference type="Rhea" id="RHEA-COMP:19507"/>
        <dbReference type="Rhea" id="RHEA-COMP:19510"/>
        <dbReference type="ChEBI" id="CHEBI:15378"/>
        <dbReference type="ChEBI" id="CHEBI:57269"/>
        <dbReference type="ChEBI" id="CHEBI:57705"/>
        <dbReference type="ChEBI" id="CHEBI:58223"/>
        <dbReference type="ChEBI" id="CHEBI:58427"/>
        <dbReference type="EC" id="2.4.1.141"/>
    </reaction>
</comment>
<dbReference type="OrthoDB" id="20273at2759"/>
<dbReference type="GO" id="GO:0006488">
    <property type="term" value="P:dolichol-linked oligosaccharide biosynthetic process"/>
    <property type="evidence" value="ECO:0007669"/>
    <property type="project" value="InterPro"/>
</dbReference>
<evidence type="ECO:0000313" key="14">
    <source>
        <dbReference type="EMBL" id="KIM87027.1"/>
    </source>
</evidence>
<keyword evidence="7 12" id="KW-0808">Transferase</keyword>
<keyword evidence="15" id="KW-1185">Reference proteome</keyword>
<gene>
    <name evidence="12" type="primary">ALG13</name>
    <name evidence="14" type="ORF">PILCRDRAFT_815460</name>
</gene>
<reference evidence="14 15" key="1">
    <citation type="submission" date="2014-04" db="EMBL/GenBank/DDBJ databases">
        <authorList>
            <consortium name="DOE Joint Genome Institute"/>
            <person name="Kuo A."/>
            <person name="Tarkka M."/>
            <person name="Buscot F."/>
            <person name="Kohler A."/>
            <person name="Nagy L.G."/>
            <person name="Floudas D."/>
            <person name="Copeland A."/>
            <person name="Barry K.W."/>
            <person name="Cichocki N."/>
            <person name="Veneault-Fourrey C."/>
            <person name="LaButti K."/>
            <person name="Lindquist E.A."/>
            <person name="Lipzen A."/>
            <person name="Lundell T."/>
            <person name="Morin E."/>
            <person name="Murat C."/>
            <person name="Sun H."/>
            <person name="Tunlid A."/>
            <person name="Henrissat B."/>
            <person name="Grigoriev I.V."/>
            <person name="Hibbett D.S."/>
            <person name="Martin F."/>
            <person name="Nordberg H.P."/>
            <person name="Cantor M.N."/>
            <person name="Hua S.X."/>
        </authorList>
    </citation>
    <scope>NUCLEOTIDE SEQUENCE [LARGE SCALE GENOMIC DNA]</scope>
    <source>
        <strain evidence="14 15">F 1598</strain>
    </source>
</reference>
<reference evidence="15" key="2">
    <citation type="submission" date="2015-01" db="EMBL/GenBank/DDBJ databases">
        <title>Evolutionary Origins and Diversification of the Mycorrhizal Mutualists.</title>
        <authorList>
            <consortium name="DOE Joint Genome Institute"/>
            <consortium name="Mycorrhizal Genomics Consortium"/>
            <person name="Kohler A."/>
            <person name="Kuo A."/>
            <person name="Nagy L.G."/>
            <person name="Floudas D."/>
            <person name="Copeland A."/>
            <person name="Barry K.W."/>
            <person name="Cichocki N."/>
            <person name="Veneault-Fourrey C."/>
            <person name="LaButti K."/>
            <person name="Lindquist E.A."/>
            <person name="Lipzen A."/>
            <person name="Lundell T."/>
            <person name="Morin E."/>
            <person name="Murat C."/>
            <person name="Riley R."/>
            <person name="Ohm R."/>
            <person name="Sun H."/>
            <person name="Tunlid A."/>
            <person name="Henrissat B."/>
            <person name="Grigoriev I.V."/>
            <person name="Hibbett D.S."/>
            <person name="Martin F."/>
        </authorList>
    </citation>
    <scope>NUCLEOTIDE SEQUENCE [LARGE SCALE GENOMIC DNA]</scope>
    <source>
        <strain evidence="15">F 1598</strain>
    </source>
</reference>
<keyword evidence="8 12" id="KW-0256">Endoplasmic reticulum</keyword>
<proteinExistence type="inferred from homology"/>
<evidence type="ECO:0000259" key="13">
    <source>
        <dbReference type="Pfam" id="PF04101"/>
    </source>
</evidence>
<dbReference type="PANTHER" id="PTHR12867">
    <property type="entry name" value="GLYCOSYL TRANSFERASE-RELATED"/>
    <property type="match status" value="1"/>
</dbReference>